<protein>
    <submittedName>
        <fullName evidence="1">Uncharacterized protein</fullName>
    </submittedName>
</protein>
<dbReference type="RefSeq" id="WP_171791565.1">
    <property type="nucleotide sequence ID" value="NZ_JABJWD010000117.1"/>
</dbReference>
<sequence>MTGGAYTAIKPAFITGIYCHITSAVQNMTAKPPFSAGQAYRVHGIQDSDLENPWHFVMNLQLKNEFIRIT</sequence>
<comment type="caution">
    <text evidence="1">The sequence shown here is derived from an EMBL/GenBank/DDBJ whole genome shotgun (WGS) entry which is preliminary data.</text>
</comment>
<evidence type="ECO:0000313" key="1">
    <source>
        <dbReference type="EMBL" id="MCW4589701.1"/>
    </source>
</evidence>
<name>A0ABT3K3D3_9PROT</name>
<dbReference type="Proteomes" id="UP001526337">
    <property type="component" value="Unassembled WGS sequence"/>
</dbReference>
<proteinExistence type="predicted"/>
<organism evidence="1 2">
    <name type="scientific">Gluconacetobacter entanii</name>
    <dbReference type="NCBI Taxonomy" id="108528"/>
    <lineage>
        <taxon>Bacteria</taxon>
        <taxon>Pseudomonadati</taxon>
        <taxon>Pseudomonadota</taxon>
        <taxon>Alphaproteobacteria</taxon>
        <taxon>Acetobacterales</taxon>
        <taxon>Acetobacteraceae</taxon>
        <taxon>Gluconacetobacter</taxon>
    </lineage>
</organism>
<dbReference type="EMBL" id="JANGSQ010000086">
    <property type="protein sequence ID" value="MCW4589701.1"/>
    <property type="molecule type" value="Genomic_DNA"/>
</dbReference>
<evidence type="ECO:0000313" key="2">
    <source>
        <dbReference type="Proteomes" id="UP001526337"/>
    </source>
</evidence>
<reference evidence="1 2" key="1">
    <citation type="submission" date="2022-07" db="EMBL/GenBank/DDBJ databases">
        <title>Genome stability of Gluconacetobacter entanii AV429.</title>
        <authorList>
            <person name="Trcek J."/>
            <person name="Cepec E."/>
        </authorList>
    </citation>
    <scope>NUCLEOTIDE SEQUENCE [LARGE SCALE GENOMIC DNA]</scope>
    <source>
        <strain evidence="1 2">AV429_2022</strain>
    </source>
</reference>
<keyword evidence="2" id="KW-1185">Reference proteome</keyword>
<accession>A0ABT3K3D3</accession>
<gene>
    <name evidence="1" type="ORF">NO263_03805</name>
</gene>